<organism evidence="7 8">
    <name type="scientific">Thermogemmatispora tikiterensis</name>
    <dbReference type="NCBI Taxonomy" id="1825093"/>
    <lineage>
        <taxon>Bacteria</taxon>
        <taxon>Bacillati</taxon>
        <taxon>Chloroflexota</taxon>
        <taxon>Ktedonobacteria</taxon>
        <taxon>Thermogemmatisporales</taxon>
        <taxon>Thermogemmatisporaceae</taxon>
        <taxon>Thermogemmatispora</taxon>
    </lineage>
</organism>
<dbReference type="GO" id="GO:0006313">
    <property type="term" value="P:DNA transposition"/>
    <property type="evidence" value="ECO:0007669"/>
    <property type="project" value="UniProtKB-UniRule"/>
</dbReference>
<evidence type="ECO:0000313" key="7">
    <source>
        <dbReference type="EMBL" id="RAQ95882.1"/>
    </source>
</evidence>
<comment type="function">
    <text evidence="1 6">Required for the transposition of the insertion element.</text>
</comment>
<dbReference type="Proteomes" id="UP000248706">
    <property type="component" value="Unassembled WGS sequence"/>
</dbReference>
<evidence type="ECO:0000256" key="5">
    <source>
        <dbReference type="ARBA" id="ARBA00023172"/>
    </source>
</evidence>
<dbReference type="AlphaFoldDB" id="A0A328VIG2"/>
<proteinExistence type="inferred from homology"/>
<dbReference type="PANTHER" id="PTHR33217">
    <property type="entry name" value="TRANSPOSASE FOR INSERTION SEQUENCE ELEMENT IS1081"/>
    <property type="match status" value="1"/>
</dbReference>
<keyword evidence="4 6" id="KW-0238">DNA-binding</keyword>
<comment type="similarity">
    <text evidence="2 6">Belongs to the transposase mutator family.</text>
</comment>
<keyword evidence="8" id="KW-1185">Reference proteome</keyword>
<dbReference type="GO" id="GO:0003677">
    <property type="term" value="F:DNA binding"/>
    <property type="evidence" value="ECO:0007669"/>
    <property type="project" value="UniProtKB-UniRule"/>
</dbReference>
<evidence type="ECO:0000256" key="6">
    <source>
        <dbReference type="RuleBase" id="RU365089"/>
    </source>
</evidence>
<evidence type="ECO:0000256" key="2">
    <source>
        <dbReference type="ARBA" id="ARBA00010961"/>
    </source>
</evidence>
<dbReference type="InterPro" id="IPR001207">
    <property type="entry name" value="Transposase_mutator"/>
</dbReference>
<keyword evidence="3 6" id="KW-0815">Transposition</keyword>
<evidence type="ECO:0000313" key="8">
    <source>
        <dbReference type="Proteomes" id="UP000248706"/>
    </source>
</evidence>
<evidence type="ECO:0000256" key="1">
    <source>
        <dbReference type="ARBA" id="ARBA00002190"/>
    </source>
</evidence>
<accession>A0A328VIG2</accession>
<comment type="caution">
    <text evidence="7">The sequence shown here is derived from an EMBL/GenBank/DDBJ whole genome shotgun (WGS) entry which is preliminary data.</text>
</comment>
<dbReference type="GO" id="GO:0004803">
    <property type="term" value="F:transposase activity"/>
    <property type="evidence" value="ECO:0007669"/>
    <property type="project" value="UniProtKB-UniRule"/>
</dbReference>
<evidence type="ECO:0000256" key="4">
    <source>
        <dbReference type="ARBA" id="ARBA00023125"/>
    </source>
</evidence>
<protein>
    <recommendedName>
        <fullName evidence="6">Mutator family transposase</fullName>
    </recommendedName>
</protein>
<keyword evidence="6" id="KW-0814">Transposable element</keyword>
<gene>
    <name evidence="7" type="ORF">A4R35_10070</name>
</gene>
<dbReference type="PANTHER" id="PTHR33217:SF7">
    <property type="entry name" value="TRANSPOSASE FOR INSERTION SEQUENCE ELEMENT IS1081"/>
    <property type="match status" value="1"/>
</dbReference>
<sequence length="178" mass="20785">MPDPTDTILAYLRQVGLGLDPDFWREVVRVMSALLMEFEVKQKIGADRYERTEERTTYRNGYRDRTWQTRMGEIPLKILKLQEGSYFPSLLEPRRQAEQALLSVIQKAYIQGVSTRRVDELVKALGLTGIDKSAVARVSQHLDEVVHQFRERKLETPHPYVWLDALYLKVCQNHRIVS</sequence>
<dbReference type="Pfam" id="PF00872">
    <property type="entry name" value="Transposase_mut"/>
    <property type="match status" value="1"/>
</dbReference>
<name>A0A328VIG2_9CHLR</name>
<evidence type="ECO:0000256" key="3">
    <source>
        <dbReference type="ARBA" id="ARBA00022578"/>
    </source>
</evidence>
<reference evidence="7 8" key="1">
    <citation type="submission" date="2016-08" db="EMBL/GenBank/DDBJ databases">
        <title>Analysis of Carbohydrate Active Enzymes in Thermogemmatispora T81 Reveals Carbohydrate Degradation Ability.</title>
        <authorList>
            <person name="Tomazini A."/>
            <person name="Lal S."/>
            <person name="Stott M."/>
            <person name="Henrissat B."/>
            <person name="Polikarpov I."/>
            <person name="Sparling R."/>
            <person name="Levin D.B."/>
        </authorList>
    </citation>
    <scope>NUCLEOTIDE SEQUENCE [LARGE SCALE GENOMIC DNA]</scope>
    <source>
        <strain evidence="7 8">T81</strain>
    </source>
</reference>
<dbReference type="EMBL" id="MCIF01000002">
    <property type="protein sequence ID" value="RAQ95882.1"/>
    <property type="molecule type" value="Genomic_DNA"/>
</dbReference>
<keyword evidence="5 6" id="KW-0233">DNA recombination</keyword>